<reference evidence="2" key="1">
    <citation type="submission" date="2022-01" db="EMBL/GenBank/DDBJ databases">
        <authorList>
            <person name="Karlyshev A.V."/>
            <person name="Jaspars M."/>
        </authorList>
    </citation>
    <scope>NUCLEOTIDE SEQUENCE</scope>
    <source>
        <strain evidence="2">AGSA3-2</strain>
    </source>
</reference>
<proteinExistence type="predicted"/>
<accession>A0A9Q3ZHB9</accession>
<name>A0A9Q3ZHB9_9GAMM</name>
<comment type="caution">
    <text evidence="2">The sequence shown here is derived from an EMBL/GenBank/DDBJ whole genome shotgun (WGS) entry which is preliminary data.</text>
</comment>
<feature type="region of interest" description="Disordered" evidence="1">
    <location>
        <begin position="208"/>
        <end position="245"/>
    </location>
</feature>
<dbReference type="EMBL" id="JAJVKT010000028">
    <property type="protein sequence ID" value="MCE7510704.1"/>
    <property type="molecule type" value="Genomic_DNA"/>
</dbReference>
<organism evidence="2 3">
    <name type="scientific">Alloalcanivorax xenomutans</name>
    <dbReference type="NCBI Taxonomy" id="1094342"/>
    <lineage>
        <taxon>Bacteria</taxon>
        <taxon>Pseudomonadati</taxon>
        <taxon>Pseudomonadota</taxon>
        <taxon>Gammaproteobacteria</taxon>
        <taxon>Oceanospirillales</taxon>
        <taxon>Alcanivoracaceae</taxon>
        <taxon>Alloalcanivorax</taxon>
    </lineage>
</organism>
<evidence type="ECO:0000256" key="1">
    <source>
        <dbReference type="SAM" id="MobiDB-lite"/>
    </source>
</evidence>
<sequence length="245" mass="29181">MAKDWLDWLNFADQEHCHWAARYLGQRGYSVAPTSNWQSFQQHLRTLTANWPARNLASQMPHNPAHSPYVVLELRMRSAYFQWKKRREDKAFSTYNLRMRKDLRPFLHRLSKRQQMTISQAIEDLVRREDEMSRDFSRELDQQLKKVRQDAEYKVEAEKLRSRQYHNVITQLINRAARLELQLEGLTMSDAATQDDREAFEEMLNERAQDIGKQYQAELSRIPRPPRRPRPTVSRTSPAPDNETL</sequence>
<evidence type="ECO:0000313" key="2">
    <source>
        <dbReference type="EMBL" id="MCE7510704.1"/>
    </source>
</evidence>
<protein>
    <submittedName>
        <fullName evidence="2">Uncharacterized protein</fullName>
    </submittedName>
</protein>
<gene>
    <name evidence="2" type="ORF">LZG35_18870</name>
</gene>
<dbReference type="RefSeq" id="WP_233926122.1">
    <property type="nucleotide sequence ID" value="NZ_JAJVKT010000028.1"/>
</dbReference>
<dbReference type="AlphaFoldDB" id="A0A9Q3ZHB9"/>
<dbReference type="Proteomes" id="UP001107961">
    <property type="component" value="Unassembled WGS sequence"/>
</dbReference>
<keyword evidence="3" id="KW-1185">Reference proteome</keyword>
<evidence type="ECO:0000313" key="3">
    <source>
        <dbReference type="Proteomes" id="UP001107961"/>
    </source>
</evidence>